<evidence type="ECO:0000259" key="3">
    <source>
        <dbReference type="PROSITE" id="PS50157"/>
    </source>
</evidence>
<keyword evidence="1" id="KW-0479">Metal-binding</keyword>
<feature type="compositionally biased region" description="Basic and acidic residues" evidence="2">
    <location>
        <begin position="128"/>
        <end position="140"/>
    </location>
</feature>
<feature type="compositionally biased region" description="Low complexity" evidence="2">
    <location>
        <begin position="609"/>
        <end position="618"/>
    </location>
</feature>
<feature type="compositionally biased region" description="Low complexity" evidence="2">
    <location>
        <begin position="548"/>
        <end position="560"/>
    </location>
</feature>
<dbReference type="Proteomes" id="UP000323386">
    <property type="component" value="Unassembled WGS sequence"/>
</dbReference>
<evidence type="ECO:0000256" key="1">
    <source>
        <dbReference type="PROSITE-ProRule" id="PRU00042"/>
    </source>
</evidence>
<organism evidence="4 5">
    <name type="scientific">Pseudozyma flocculosa</name>
    <dbReference type="NCBI Taxonomy" id="84751"/>
    <lineage>
        <taxon>Eukaryota</taxon>
        <taxon>Fungi</taxon>
        <taxon>Dikarya</taxon>
        <taxon>Basidiomycota</taxon>
        <taxon>Ustilaginomycotina</taxon>
        <taxon>Ustilaginomycetes</taxon>
        <taxon>Ustilaginales</taxon>
        <taxon>Ustilaginaceae</taxon>
        <taxon>Pseudozyma</taxon>
    </lineage>
</organism>
<dbReference type="InterPro" id="IPR039327">
    <property type="entry name" value="CON7-like"/>
</dbReference>
<feature type="compositionally biased region" description="Gly residues" evidence="2">
    <location>
        <begin position="522"/>
        <end position="539"/>
    </location>
</feature>
<dbReference type="EMBL" id="OOIP01000004">
    <property type="protein sequence ID" value="SPO36490.1"/>
    <property type="molecule type" value="Genomic_DNA"/>
</dbReference>
<feature type="compositionally biased region" description="Low complexity" evidence="2">
    <location>
        <begin position="9"/>
        <end position="26"/>
    </location>
</feature>
<dbReference type="PROSITE" id="PS50157">
    <property type="entry name" value="ZINC_FINGER_C2H2_2"/>
    <property type="match status" value="1"/>
</dbReference>
<feature type="compositionally biased region" description="Polar residues" evidence="2">
    <location>
        <begin position="655"/>
        <end position="666"/>
    </location>
</feature>
<feature type="compositionally biased region" description="Basic and acidic residues" evidence="2">
    <location>
        <begin position="27"/>
        <end position="42"/>
    </location>
</feature>
<dbReference type="Gene3D" id="3.30.160.60">
    <property type="entry name" value="Classic Zinc Finger"/>
    <property type="match status" value="1"/>
</dbReference>
<protein>
    <recommendedName>
        <fullName evidence="3">C2H2-type domain-containing protein</fullName>
    </recommendedName>
</protein>
<sequence>MEPTLFLQTSATSSLAPPPSSSIHPALSDRPDAQLAERHQRSPDATFSRSTSALTGPNGYSNDDSVPKSAAAYSPHTPLNSSRAYYSDASVYPKSEAHPDSLPALSEQSLGHSSPAGAHSSLSATPKQLDDNLFERKRGDAVASKPYHFSQNQVAYKFDSMSNGYNSPAQPGFKEEIANPWDRRDSLPVSASTSQFAYDDQTSGGDRSARGGAQYASGFTARESFSGSSSLSPTTHSSSRPPSQMPPPLQDSYMLHRASISGPVMGSTPAYSGEGGEAGFATHAPPRAHGLAAWETASGAARPHTADGMFGQFGFPEPYSINEPTSSAAASSSGTGPASASLASGSMSAPRGFASGPNSAAGIDAYAQQRRFSMPNTAGMAGNGDMAGNGGGGPGGNKVFSYMPPMDDLAGHAYGPNGYHGHMLGGMGGFGNNVGKKRPRRRYDEIERLYPCKWPGCTKSYGTLNHLNAHVAMQKHGPKRSPSEFKDMRKAWRRQKKEEEQRRQARQSAFGERGGPLMPGFPSGGPSGVAPGPSGGPGGLPYHHHHGQYPQHSGLAGLGPSPLPPMGPGAGSHAGYAAPLSMAAPSSRYSMSSVSSSSTAGSLPPYGYSSAPHSASSANHLGALPGSSSPGFDAAAHPSASSLGGGADARPYTAGASNQSGTTSYPSGGLGAYLMAHRGSI</sequence>
<dbReference type="PROSITE" id="PS00028">
    <property type="entry name" value="ZINC_FINGER_C2H2_1"/>
    <property type="match status" value="1"/>
</dbReference>
<feature type="compositionally biased region" description="Low complexity" evidence="2">
    <location>
        <begin position="224"/>
        <end position="242"/>
    </location>
</feature>
<feature type="compositionally biased region" description="Polar residues" evidence="2">
    <location>
        <begin position="43"/>
        <end position="64"/>
    </location>
</feature>
<feature type="region of interest" description="Disordered" evidence="2">
    <location>
        <begin position="265"/>
        <end position="284"/>
    </location>
</feature>
<feature type="domain" description="C2H2-type" evidence="3">
    <location>
        <begin position="450"/>
        <end position="481"/>
    </location>
</feature>
<evidence type="ECO:0000256" key="2">
    <source>
        <dbReference type="SAM" id="MobiDB-lite"/>
    </source>
</evidence>
<dbReference type="InterPro" id="IPR013087">
    <property type="entry name" value="Znf_C2H2_type"/>
</dbReference>
<keyword evidence="1" id="KW-0862">Zinc</keyword>
<feature type="compositionally biased region" description="Basic and acidic residues" evidence="2">
    <location>
        <begin position="481"/>
        <end position="503"/>
    </location>
</feature>
<accession>A0A5C3EXA1</accession>
<name>A0A5C3EXA1_9BASI</name>
<feature type="compositionally biased region" description="Low complexity" evidence="2">
    <location>
        <begin position="588"/>
        <end position="602"/>
    </location>
</feature>
<feature type="region of interest" description="Disordered" evidence="2">
    <location>
        <begin position="588"/>
        <end position="669"/>
    </location>
</feature>
<feature type="region of interest" description="Disordered" evidence="2">
    <location>
        <begin position="297"/>
        <end position="352"/>
    </location>
</feature>
<dbReference type="GO" id="GO:0008270">
    <property type="term" value="F:zinc ion binding"/>
    <property type="evidence" value="ECO:0007669"/>
    <property type="project" value="UniProtKB-KW"/>
</dbReference>
<dbReference type="PANTHER" id="PTHR36167">
    <property type="entry name" value="C2H2 FINGER DOMAIN TRANSCRIPTION FACTOR (EUROFUNG)-RELATED"/>
    <property type="match status" value="1"/>
</dbReference>
<keyword evidence="5" id="KW-1185">Reference proteome</keyword>
<feature type="region of interest" description="Disordered" evidence="2">
    <location>
        <begin position="1"/>
        <end position="146"/>
    </location>
</feature>
<feature type="compositionally biased region" description="Polar residues" evidence="2">
    <location>
        <begin position="189"/>
        <end position="205"/>
    </location>
</feature>
<evidence type="ECO:0000313" key="5">
    <source>
        <dbReference type="Proteomes" id="UP000323386"/>
    </source>
</evidence>
<feature type="region of interest" description="Disordered" evidence="2">
    <location>
        <begin position="184"/>
        <end position="251"/>
    </location>
</feature>
<dbReference type="AlphaFoldDB" id="A0A5C3EXA1"/>
<dbReference type="OrthoDB" id="1939603at2759"/>
<evidence type="ECO:0000313" key="4">
    <source>
        <dbReference type="EMBL" id="SPO36490.1"/>
    </source>
</evidence>
<dbReference type="PANTHER" id="PTHR36167:SF3">
    <property type="entry name" value="C2H2 FINGER DOMAIN TRANSCRIPTION FACTOR (EUROFUNG)-RELATED"/>
    <property type="match status" value="1"/>
</dbReference>
<proteinExistence type="predicted"/>
<feature type="compositionally biased region" description="Low complexity" evidence="2">
    <location>
        <begin position="326"/>
        <end position="349"/>
    </location>
</feature>
<keyword evidence="1" id="KW-0863">Zinc-finger</keyword>
<reference evidence="4 5" key="1">
    <citation type="submission" date="2018-03" db="EMBL/GenBank/DDBJ databases">
        <authorList>
            <person name="Guldener U."/>
        </authorList>
    </citation>
    <scope>NUCLEOTIDE SEQUENCE [LARGE SCALE GENOMIC DNA]</scope>
    <source>
        <strain evidence="4 5">DAOM196992</strain>
    </source>
</reference>
<gene>
    <name evidence="4" type="ORF">PSFLO_01961</name>
</gene>
<feature type="region of interest" description="Disordered" evidence="2">
    <location>
        <begin position="474"/>
        <end position="570"/>
    </location>
</feature>
<dbReference type="GO" id="GO:0006355">
    <property type="term" value="P:regulation of DNA-templated transcription"/>
    <property type="evidence" value="ECO:0007669"/>
    <property type="project" value="InterPro"/>
</dbReference>